<keyword evidence="4" id="KW-0178">Competence</keyword>
<dbReference type="InterPro" id="IPR009233">
    <property type="entry name" value="Competence_ComX_Bacillus"/>
</dbReference>
<evidence type="ECO:0000256" key="3">
    <source>
        <dbReference type="ARBA" id="ARBA00023044"/>
    </source>
</evidence>
<keyword evidence="2" id="KW-0964">Secreted</keyword>
<evidence type="ECO:0000256" key="1">
    <source>
        <dbReference type="ARBA" id="ARBA00004613"/>
    </source>
</evidence>
<evidence type="ECO:0000313" key="11">
    <source>
        <dbReference type="Proteomes" id="UP000605427"/>
    </source>
</evidence>
<dbReference type="RefSeq" id="WP_172245430.1">
    <property type="nucleotide sequence ID" value="NZ_BMDD01000004.1"/>
</dbReference>
<keyword evidence="6" id="KW-0636">Prenylation</keyword>
<evidence type="ECO:0000256" key="5">
    <source>
        <dbReference type="ARBA" id="ARBA00023288"/>
    </source>
</evidence>
<dbReference type="Proteomes" id="UP000605427">
    <property type="component" value="Unassembled WGS sequence"/>
</dbReference>
<dbReference type="EMBL" id="BMDD01000004">
    <property type="protein sequence ID" value="GGH82027.1"/>
    <property type="molecule type" value="Genomic_DNA"/>
</dbReference>
<comment type="subunit">
    <text evidence="7">Interacts directly with the sensor histidine kinase ComP and stimulates its activity.</text>
</comment>
<protein>
    <recommendedName>
        <fullName evidence="8">ComX pheromone</fullName>
    </recommendedName>
    <alternativeName>
        <fullName evidence="9">Competence pheromone</fullName>
    </alternativeName>
</protein>
<evidence type="ECO:0000256" key="8">
    <source>
        <dbReference type="ARBA" id="ARBA00029545"/>
    </source>
</evidence>
<evidence type="ECO:0000256" key="4">
    <source>
        <dbReference type="ARBA" id="ARBA00023287"/>
    </source>
</evidence>
<accession>A0ABQ1ZZT0</accession>
<keyword evidence="3" id="KW-0588">Pheromone</keyword>
<gene>
    <name evidence="10" type="ORF">GCM10007362_32720</name>
</gene>
<proteinExistence type="predicted"/>
<keyword evidence="5" id="KW-0449">Lipoprotein</keyword>
<evidence type="ECO:0000313" key="10">
    <source>
        <dbReference type="EMBL" id="GGH82027.1"/>
    </source>
</evidence>
<comment type="subcellular location">
    <subcellularLocation>
        <location evidence="1">Secreted</location>
    </subcellularLocation>
</comment>
<evidence type="ECO:0000256" key="6">
    <source>
        <dbReference type="ARBA" id="ARBA00023289"/>
    </source>
</evidence>
<comment type="caution">
    <text evidence="10">The sequence shown here is derived from an EMBL/GenBank/DDBJ whole genome shotgun (WGS) entry which is preliminary data.</text>
</comment>
<evidence type="ECO:0000256" key="9">
    <source>
        <dbReference type="ARBA" id="ARBA00030321"/>
    </source>
</evidence>
<reference evidence="11" key="1">
    <citation type="journal article" date="2019" name="Int. J. Syst. Evol. Microbiol.">
        <title>The Global Catalogue of Microorganisms (GCM) 10K type strain sequencing project: providing services to taxonomists for standard genome sequencing and annotation.</title>
        <authorList>
            <consortium name="The Broad Institute Genomics Platform"/>
            <consortium name="The Broad Institute Genome Sequencing Center for Infectious Disease"/>
            <person name="Wu L."/>
            <person name="Ma J."/>
        </authorList>
    </citation>
    <scope>NUCLEOTIDE SEQUENCE [LARGE SCALE GENOMIC DNA]</scope>
    <source>
        <strain evidence="11">CCM 8702</strain>
    </source>
</reference>
<sequence>MLKEAIAMLMQNKNARAEFQSGQLQFAGLGAMEQRALKEVFQEGKNDKVLKKTSLAAWGVV</sequence>
<dbReference type="Pfam" id="PF05952">
    <property type="entry name" value="ComX"/>
    <property type="match status" value="1"/>
</dbReference>
<evidence type="ECO:0000256" key="7">
    <source>
        <dbReference type="ARBA" id="ARBA00029483"/>
    </source>
</evidence>
<evidence type="ECO:0000256" key="2">
    <source>
        <dbReference type="ARBA" id="ARBA00022525"/>
    </source>
</evidence>
<keyword evidence="11" id="KW-1185">Reference proteome</keyword>
<name>A0ABQ1ZZT0_9BACL</name>
<organism evidence="10 11">
    <name type="scientific">Saccharibacillus endophyticus</name>
    <dbReference type="NCBI Taxonomy" id="2060666"/>
    <lineage>
        <taxon>Bacteria</taxon>
        <taxon>Bacillati</taxon>
        <taxon>Bacillota</taxon>
        <taxon>Bacilli</taxon>
        <taxon>Bacillales</taxon>
        <taxon>Paenibacillaceae</taxon>
        <taxon>Saccharibacillus</taxon>
    </lineage>
</organism>